<dbReference type="Gene3D" id="3.60.10.10">
    <property type="entry name" value="Endonuclease/exonuclease/phosphatase"/>
    <property type="match status" value="1"/>
</dbReference>
<evidence type="ECO:0000256" key="6">
    <source>
        <dbReference type="ARBA" id="ARBA00022723"/>
    </source>
</evidence>
<evidence type="ECO:0000256" key="9">
    <source>
        <dbReference type="ARBA" id="ARBA00022842"/>
    </source>
</evidence>
<organism evidence="15">
    <name type="scientific">Ixodes ricinus</name>
    <name type="common">Common tick</name>
    <name type="synonym">Acarus ricinus</name>
    <dbReference type="NCBI Taxonomy" id="34613"/>
    <lineage>
        <taxon>Eukaryota</taxon>
        <taxon>Metazoa</taxon>
        <taxon>Ecdysozoa</taxon>
        <taxon>Arthropoda</taxon>
        <taxon>Chelicerata</taxon>
        <taxon>Arachnida</taxon>
        <taxon>Acari</taxon>
        <taxon>Parasitiformes</taxon>
        <taxon>Ixodida</taxon>
        <taxon>Ixodoidea</taxon>
        <taxon>Ixodidae</taxon>
        <taxon>Ixodinae</taxon>
        <taxon>Ixodes</taxon>
    </lineage>
</organism>
<evidence type="ECO:0000256" key="3">
    <source>
        <dbReference type="ARBA" id="ARBA00004322"/>
    </source>
</evidence>
<feature type="compositionally biased region" description="Polar residues" evidence="13">
    <location>
        <begin position="264"/>
        <end position="277"/>
    </location>
</feature>
<dbReference type="InterPro" id="IPR051547">
    <property type="entry name" value="TDP2-like"/>
</dbReference>
<dbReference type="GO" id="GO:0070260">
    <property type="term" value="F:5'-tyrosyl-DNA phosphodiesterase activity"/>
    <property type="evidence" value="ECO:0007669"/>
    <property type="project" value="TreeGrafter"/>
</dbReference>
<evidence type="ECO:0000256" key="11">
    <source>
        <dbReference type="ARBA" id="ARBA00023242"/>
    </source>
</evidence>
<evidence type="ECO:0000256" key="2">
    <source>
        <dbReference type="ARBA" id="ARBA00001946"/>
    </source>
</evidence>
<dbReference type="PANTHER" id="PTHR15822:SF4">
    <property type="entry name" value="TYROSYL-DNA PHOSPHODIESTERASE 2"/>
    <property type="match status" value="1"/>
</dbReference>
<proteinExistence type="evidence at transcript level"/>
<keyword evidence="10" id="KW-0234">DNA repair</keyword>
<name>A0A090X8I7_IXORI</name>
<evidence type="ECO:0000256" key="13">
    <source>
        <dbReference type="SAM" id="MobiDB-lite"/>
    </source>
</evidence>
<accession>A0A090X8I7</accession>
<evidence type="ECO:0000256" key="10">
    <source>
        <dbReference type="ARBA" id="ARBA00023204"/>
    </source>
</evidence>
<evidence type="ECO:0000313" key="15">
    <source>
        <dbReference type="EMBL" id="JAC92827.1"/>
    </source>
</evidence>
<evidence type="ECO:0000256" key="8">
    <source>
        <dbReference type="ARBA" id="ARBA00022801"/>
    </source>
</evidence>
<feature type="domain" description="Endonuclease/exonuclease/phosphatase" evidence="14">
    <location>
        <begin position="37"/>
        <end position="245"/>
    </location>
</feature>
<dbReference type="GO" id="GO:0005737">
    <property type="term" value="C:cytoplasm"/>
    <property type="evidence" value="ECO:0007669"/>
    <property type="project" value="TreeGrafter"/>
</dbReference>
<comment type="cofactor">
    <cofactor evidence="1">
        <name>Mn(2+)</name>
        <dbReference type="ChEBI" id="CHEBI:29035"/>
    </cofactor>
</comment>
<dbReference type="InterPro" id="IPR005135">
    <property type="entry name" value="Endo/exonuclease/phosphatase"/>
</dbReference>
<dbReference type="InterPro" id="IPR036691">
    <property type="entry name" value="Endo/exonu/phosph_ase_sf"/>
</dbReference>
<keyword evidence="11" id="KW-0539">Nucleus</keyword>
<evidence type="ECO:0000256" key="7">
    <source>
        <dbReference type="ARBA" id="ARBA00022763"/>
    </source>
</evidence>
<keyword evidence="5" id="KW-0540">Nuclease</keyword>
<dbReference type="PANTHER" id="PTHR15822">
    <property type="entry name" value="TRAF AND TNF RECEPTOR-ASSOCIATED PROTEIN"/>
    <property type="match status" value="1"/>
</dbReference>
<dbReference type="AlphaFoldDB" id="A0A090X8I7"/>
<evidence type="ECO:0000256" key="1">
    <source>
        <dbReference type="ARBA" id="ARBA00001936"/>
    </source>
</evidence>
<comment type="subcellular location">
    <subcellularLocation>
        <location evidence="3">Nucleus</location>
        <location evidence="3">PML body</location>
    </subcellularLocation>
</comment>
<keyword evidence="7" id="KW-0227">DNA damage</keyword>
<evidence type="ECO:0000256" key="12">
    <source>
        <dbReference type="ARBA" id="ARBA00031304"/>
    </source>
</evidence>
<dbReference type="SUPFAM" id="SSF56219">
    <property type="entry name" value="DNase I-like"/>
    <property type="match status" value="1"/>
</dbReference>
<evidence type="ECO:0000256" key="5">
    <source>
        <dbReference type="ARBA" id="ARBA00022722"/>
    </source>
</evidence>
<dbReference type="FunFam" id="3.60.10.10:FF:000024">
    <property type="entry name" value="Tyrosyl-DNA phosphodiesterase 2"/>
    <property type="match status" value="1"/>
</dbReference>
<sequence length="285" mass="31081">MQQRPLLKSLAECHVAGDASKEAGCAHPGSPTALKLVSWNIDGLNDKEIQARTLSICNALNRLEPDVVFLQEVVPSIVGVVKKHLSRYRYIPGDDKGYFAVTLINKKSVAYTSHSVVPFTSTQMDRHIVCVEATFNGLPLVLMNTHLESMAYSSQVRSIQLRKCFRRCMKEPSDRTVIFGGDLNLRDSEVASVGGVPDGMLDVWEACGSSPATRHTWDMSVNDNLDFGGEQAKPKCRFDRVYVRPSQPPCLVPASFSSDPGKRGSSTVAVSPATTGDSCSCFSHS</sequence>
<dbReference type="GO" id="GO:0016605">
    <property type="term" value="C:PML body"/>
    <property type="evidence" value="ECO:0007669"/>
    <property type="project" value="UniProtKB-SubCell"/>
</dbReference>
<keyword evidence="9" id="KW-0460">Magnesium</keyword>
<keyword evidence="8" id="KW-0378">Hydrolase</keyword>
<dbReference type="GO" id="GO:0003697">
    <property type="term" value="F:single-stranded DNA binding"/>
    <property type="evidence" value="ECO:0007669"/>
    <property type="project" value="TreeGrafter"/>
</dbReference>
<comment type="cofactor">
    <cofactor evidence="2">
        <name>Mg(2+)</name>
        <dbReference type="ChEBI" id="CHEBI:18420"/>
    </cofactor>
</comment>
<dbReference type="Pfam" id="PF03372">
    <property type="entry name" value="Exo_endo_phos"/>
    <property type="match status" value="1"/>
</dbReference>
<dbReference type="EMBL" id="GBIH01001883">
    <property type="protein sequence ID" value="JAC92827.1"/>
    <property type="molecule type" value="mRNA"/>
</dbReference>
<dbReference type="GO" id="GO:0006302">
    <property type="term" value="P:double-strand break repair"/>
    <property type="evidence" value="ECO:0007669"/>
    <property type="project" value="TreeGrafter"/>
</dbReference>
<dbReference type="GO" id="GO:0004518">
    <property type="term" value="F:nuclease activity"/>
    <property type="evidence" value="ECO:0007669"/>
    <property type="project" value="UniProtKB-KW"/>
</dbReference>
<evidence type="ECO:0000256" key="4">
    <source>
        <dbReference type="ARBA" id="ARBA00017870"/>
    </source>
</evidence>
<protein>
    <recommendedName>
        <fullName evidence="4">Tyrosyl-DNA phosphodiesterase 2</fullName>
    </recommendedName>
    <alternativeName>
        <fullName evidence="12">5'-tyrosyl-DNA phosphodiesterase</fullName>
    </alternativeName>
</protein>
<dbReference type="GO" id="GO:0046872">
    <property type="term" value="F:metal ion binding"/>
    <property type="evidence" value="ECO:0007669"/>
    <property type="project" value="UniProtKB-KW"/>
</dbReference>
<reference evidence="15" key="1">
    <citation type="journal article" date="2015" name="PLoS Negl. Trop. Dis.">
        <title>Deep Sequencing Analysis of the Ixodes ricinus Haemocytome.</title>
        <authorList>
            <person name="Kotsyfakis M."/>
            <person name="Kopacek P."/>
            <person name="Franta Z."/>
            <person name="Pedra J.H."/>
            <person name="Ribeiro J.M."/>
        </authorList>
    </citation>
    <scope>NUCLEOTIDE SEQUENCE</scope>
</reference>
<evidence type="ECO:0000259" key="14">
    <source>
        <dbReference type="Pfam" id="PF03372"/>
    </source>
</evidence>
<feature type="region of interest" description="Disordered" evidence="13">
    <location>
        <begin position="253"/>
        <end position="277"/>
    </location>
</feature>
<dbReference type="CDD" id="cd09080">
    <property type="entry name" value="TDP2"/>
    <property type="match status" value="1"/>
</dbReference>
<keyword evidence="6" id="KW-0479">Metal-binding</keyword>